<feature type="region of interest" description="Disordered" evidence="1">
    <location>
        <begin position="47"/>
        <end position="89"/>
    </location>
</feature>
<gene>
    <name evidence="2" type="ORF">K0M31_006170</name>
</gene>
<dbReference type="Proteomes" id="UP001177670">
    <property type="component" value="Unassembled WGS sequence"/>
</dbReference>
<dbReference type="AlphaFoldDB" id="A0AA40KLH2"/>
<evidence type="ECO:0000256" key="1">
    <source>
        <dbReference type="SAM" id="MobiDB-lite"/>
    </source>
</evidence>
<organism evidence="2 3">
    <name type="scientific">Melipona bicolor</name>
    <dbReference type="NCBI Taxonomy" id="60889"/>
    <lineage>
        <taxon>Eukaryota</taxon>
        <taxon>Metazoa</taxon>
        <taxon>Ecdysozoa</taxon>
        <taxon>Arthropoda</taxon>
        <taxon>Hexapoda</taxon>
        <taxon>Insecta</taxon>
        <taxon>Pterygota</taxon>
        <taxon>Neoptera</taxon>
        <taxon>Endopterygota</taxon>
        <taxon>Hymenoptera</taxon>
        <taxon>Apocrita</taxon>
        <taxon>Aculeata</taxon>
        <taxon>Apoidea</taxon>
        <taxon>Anthophila</taxon>
        <taxon>Apidae</taxon>
        <taxon>Melipona</taxon>
    </lineage>
</organism>
<name>A0AA40KLH2_9HYME</name>
<sequence>LEKSSGEAQAGTVFQLGTWGGFVTSAGKMVQQHWRLVVGNPVERSLGSISRVGDYRRDGRPRQQHNEPARQLTNPGRGINPSANGNTFN</sequence>
<evidence type="ECO:0000313" key="2">
    <source>
        <dbReference type="EMBL" id="KAK1124810.1"/>
    </source>
</evidence>
<dbReference type="EMBL" id="JAHYIQ010000017">
    <property type="protein sequence ID" value="KAK1124810.1"/>
    <property type="molecule type" value="Genomic_DNA"/>
</dbReference>
<keyword evidence="3" id="KW-1185">Reference proteome</keyword>
<comment type="caution">
    <text evidence="2">The sequence shown here is derived from an EMBL/GenBank/DDBJ whole genome shotgun (WGS) entry which is preliminary data.</text>
</comment>
<reference evidence="2" key="1">
    <citation type="submission" date="2021-10" db="EMBL/GenBank/DDBJ databases">
        <title>Melipona bicolor Genome sequencing and assembly.</title>
        <authorList>
            <person name="Araujo N.S."/>
            <person name="Arias M.C."/>
        </authorList>
    </citation>
    <scope>NUCLEOTIDE SEQUENCE</scope>
    <source>
        <strain evidence="2">USP_2M_L1-L4_2017</strain>
        <tissue evidence="2">Whole body</tissue>
    </source>
</reference>
<protein>
    <submittedName>
        <fullName evidence="2">Uncharacterized protein</fullName>
    </submittedName>
</protein>
<proteinExistence type="predicted"/>
<feature type="compositionally biased region" description="Basic and acidic residues" evidence="1">
    <location>
        <begin position="53"/>
        <end position="68"/>
    </location>
</feature>
<feature type="non-terminal residue" evidence="2">
    <location>
        <position position="1"/>
    </location>
</feature>
<accession>A0AA40KLH2</accession>
<evidence type="ECO:0000313" key="3">
    <source>
        <dbReference type="Proteomes" id="UP001177670"/>
    </source>
</evidence>